<dbReference type="Proteomes" id="UP001500067">
    <property type="component" value="Unassembled WGS sequence"/>
</dbReference>
<accession>A0ABP8NNW5</accession>
<feature type="chain" id="PRO_5045594572" description="T9SS type A sorting domain-containing protein" evidence="6">
    <location>
        <begin position="23"/>
        <end position="743"/>
    </location>
</feature>
<feature type="signal peptide" evidence="6">
    <location>
        <begin position="1"/>
        <end position="22"/>
    </location>
</feature>
<evidence type="ECO:0000256" key="6">
    <source>
        <dbReference type="SAM" id="SignalP"/>
    </source>
</evidence>
<evidence type="ECO:0000256" key="3">
    <source>
        <dbReference type="ARBA" id="ARBA00022729"/>
    </source>
</evidence>
<dbReference type="Gene3D" id="3.90.70.50">
    <property type="entry name" value="Peptidase C10, streptopain"/>
    <property type="match status" value="1"/>
</dbReference>
<name>A0ABP8NNW5_9BACT</name>
<evidence type="ECO:0000313" key="9">
    <source>
        <dbReference type="EMBL" id="GAA4470304.1"/>
    </source>
</evidence>
<dbReference type="EMBL" id="BAABFA010000024">
    <property type="protein sequence ID" value="GAA4470304.1"/>
    <property type="molecule type" value="Genomic_DNA"/>
</dbReference>
<evidence type="ECO:0000313" key="10">
    <source>
        <dbReference type="Proteomes" id="UP001500067"/>
    </source>
</evidence>
<protein>
    <recommendedName>
        <fullName evidence="11">T9SS type A sorting domain-containing protein</fullName>
    </recommendedName>
</protein>
<evidence type="ECO:0000256" key="5">
    <source>
        <dbReference type="ARBA" id="ARBA00022807"/>
    </source>
</evidence>
<evidence type="ECO:0000259" key="7">
    <source>
        <dbReference type="Pfam" id="PF13734"/>
    </source>
</evidence>
<organism evidence="9 10">
    <name type="scientific">Nemorincola caseinilytica</name>
    <dbReference type="NCBI Taxonomy" id="2054315"/>
    <lineage>
        <taxon>Bacteria</taxon>
        <taxon>Pseudomonadati</taxon>
        <taxon>Bacteroidota</taxon>
        <taxon>Chitinophagia</taxon>
        <taxon>Chitinophagales</taxon>
        <taxon>Chitinophagaceae</taxon>
        <taxon>Nemorincola</taxon>
    </lineage>
</organism>
<dbReference type="SUPFAM" id="SSF54001">
    <property type="entry name" value="Cysteine proteinases"/>
    <property type="match status" value="1"/>
</dbReference>
<gene>
    <name evidence="9" type="ORF">GCM10023093_31350</name>
</gene>
<evidence type="ECO:0008006" key="11">
    <source>
        <dbReference type="Google" id="ProtNLM"/>
    </source>
</evidence>
<comment type="caution">
    <text evidence="9">The sequence shown here is derived from an EMBL/GenBank/DDBJ whole genome shotgun (WGS) entry which is preliminary data.</text>
</comment>
<dbReference type="InterPro" id="IPR038765">
    <property type="entry name" value="Papain-like_cys_pep_sf"/>
</dbReference>
<keyword evidence="3 6" id="KW-0732">Signal</keyword>
<dbReference type="InterPro" id="IPR000200">
    <property type="entry name" value="Peptidase_C10"/>
</dbReference>
<feature type="domain" description="Spi protease inhibitor" evidence="7">
    <location>
        <begin position="22"/>
        <end position="122"/>
    </location>
</feature>
<proteinExistence type="inferred from homology"/>
<comment type="similarity">
    <text evidence="1">Belongs to the peptidase C10 family.</text>
</comment>
<dbReference type="InterPro" id="IPR026444">
    <property type="entry name" value="Secre_tail"/>
</dbReference>
<dbReference type="Pfam" id="PF01640">
    <property type="entry name" value="Peptidase_C10"/>
    <property type="match status" value="1"/>
</dbReference>
<dbReference type="RefSeq" id="WP_345085429.1">
    <property type="nucleotide sequence ID" value="NZ_BAABFA010000024.1"/>
</dbReference>
<evidence type="ECO:0000256" key="1">
    <source>
        <dbReference type="ARBA" id="ARBA00009693"/>
    </source>
</evidence>
<dbReference type="Pfam" id="PF18962">
    <property type="entry name" value="Por_Secre_tail"/>
    <property type="match status" value="1"/>
</dbReference>
<dbReference type="PRINTS" id="PR00797">
    <property type="entry name" value="STREPTOPAIN"/>
</dbReference>
<dbReference type="InterPro" id="IPR044934">
    <property type="entry name" value="Streptopain_sf"/>
</dbReference>
<keyword evidence="10" id="KW-1185">Reference proteome</keyword>
<keyword evidence="5" id="KW-0788">Thiol protease</keyword>
<dbReference type="InterPro" id="IPR025896">
    <property type="entry name" value="Spi_Prtas-inh"/>
</dbReference>
<keyword evidence="2" id="KW-0645">Protease</keyword>
<keyword evidence="4" id="KW-0378">Hydrolase</keyword>
<dbReference type="NCBIfam" id="TIGR04183">
    <property type="entry name" value="Por_Secre_tail"/>
    <property type="match status" value="1"/>
</dbReference>
<sequence>MKRPFLRIPALLLALLPFHSFAKTVDETTARTIGCNYLVRQGVQNVKTPDDLALSYAPVSQIDGRTVADLYVFNIKNGQGFVLVSGDDRVAPVLAYSDEASFHIDQVAPAAVVWVNWYKRQIEYVVTHQLDPKVGTAEKWASLKIVAAAPTAARTTSVAPMLTTLWNQSPNYNALCPGIGSSLAVTGCVATAMAQVMKFWNWPVMGDGMHTYEDMTYGPLTADFGATTYQWSSMPNSISIANNAIATLMSHCGISVNMRYGTAASGGSGAWPVSHYSSYVNSSEYAFKTYFHYKPTVHGLLREGDYMYTFYPIPSIPSAIWISSLKAELDAGRPFIYTGNDGTSGGHAWVADGYRSTDDFFHFNWGWGGAGPNGYYSVDDVAPPVLGTGGSGGNYNMMQTATVGIEPDTYPAYTDNIKLKRPVMHMNSTPLPYGKAFSLQTKILNSRSTPFNGDVCAQVYDNTTLKGTVATLTGVSVAAGDSSAMLTFGSTGMTNLLPKTYTLKLMYRNTGAGTWTPIGDNGTIHNYSTLDVKNDTDMRLYDTIEIASGLPMHTGDAVSIGTNINNWGWNDFYGWVRAQLVDLSTGTVYPIQTRTGVSIAAYEYNIVWFDLATLSAPNGLYALEIQHKYDGIGEFYTTGSKNYDNPRLVQVGDAADIPMLESMKNDVFVYPNPAKDLLTVMFNRHKVSEVLLMDVTGKVLRKFPADPNASSMQLPVKGQAPGIYMIQLATDKGTITKKINIAE</sequence>
<evidence type="ECO:0000256" key="4">
    <source>
        <dbReference type="ARBA" id="ARBA00022801"/>
    </source>
</evidence>
<reference evidence="10" key="1">
    <citation type="journal article" date="2019" name="Int. J. Syst. Evol. Microbiol.">
        <title>The Global Catalogue of Microorganisms (GCM) 10K type strain sequencing project: providing services to taxonomists for standard genome sequencing and annotation.</title>
        <authorList>
            <consortium name="The Broad Institute Genomics Platform"/>
            <consortium name="The Broad Institute Genome Sequencing Center for Infectious Disease"/>
            <person name="Wu L."/>
            <person name="Ma J."/>
        </authorList>
    </citation>
    <scope>NUCLEOTIDE SEQUENCE [LARGE SCALE GENOMIC DNA]</scope>
    <source>
        <strain evidence="10">JCM 32105</strain>
    </source>
</reference>
<feature type="domain" description="Secretion system C-terminal sorting" evidence="8">
    <location>
        <begin position="669"/>
        <end position="741"/>
    </location>
</feature>
<dbReference type="Pfam" id="PF13734">
    <property type="entry name" value="Inhibitor_I69"/>
    <property type="match status" value="1"/>
</dbReference>
<evidence type="ECO:0000256" key="2">
    <source>
        <dbReference type="ARBA" id="ARBA00022670"/>
    </source>
</evidence>
<evidence type="ECO:0000259" key="8">
    <source>
        <dbReference type="Pfam" id="PF18962"/>
    </source>
</evidence>